<protein>
    <submittedName>
        <fullName evidence="1">Jg25767 protein</fullName>
    </submittedName>
</protein>
<gene>
    <name evidence="1" type="primary">jg25767</name>
    <name evidence="1" type="ORF">PAEG_LOCUS746</name>
</gene>
<reference evidence="1" key="1">
    <citation type="submission" date="2022-03" db="EMBL/GenBank/DDBJ databases">
        <authorList>
            <person name="Lindestad O."/>
        </authorList>
    </citation>
    <scope>NUCLEOTIDE SEQUENCE</scope>
</reference>
<dbReference type="AlphaFoldDB" id="A0A8S4QEC7"/>
<organism evidence="1 2">
    <name type="scientific">Pararge aegeria aegeria</name>
    <dbReference type="NCBI Taxonomy" id="348720"/>
    <lineage>
        <taxon>Eukaryota</taxon>
        <taxon>Metazoa</taxon>
        <taxon>Ecdysozoa</taxon>
        <taxon>Arthropoda</taxon>
        <taxon>Hexapoda</taxon>
        <taxon>Insecta</taxon>
        <taxon>Pterygota</taxon>
        <taxon>Neoptera</taxon>
        <taxon>Endopterygota</taxon>
        <taxon>Lepidoptera</taxon>
        <taxon>Glossata</taxon>
        <taxon>Ditrysia</taxon>
        <taxon>Papilionoidea</taxon>
        <taxon>Nymphalidae</taxon>
        <taxon>Satyrinae</taxon>
        <taxon>Satyrini</taxon>
        <taxon>Parargina</taxon>
        <taxon>Pararge</taxon>
    </lineage>
</organism>
<dbReference type="EMBL" id="CAKXAJ010002357">
    <property type="protein sequence ID" value="CAH2208129.1"/>
    <property type="molecule type" value="Genomic_DNA"/>
</dbReference>
<evidence type="ECO:0000313" key="2">
    <source>
        <dbReference type="Proteomes" id="UP000838756"/>
    </source>
</evidence>
<comment type="caution">
    <text evidence="1">The sequence shown here is derived from an EMBL/GenBank/DDBJ whole genome shotgun (WGS) entry which is preliminary data.</text>
</comment>
<keyword evidence="2" id="KW-1185">Reference proteome</keyword>
<sequence>MRILAHFTGLETRAISSLTTSLSLRARSSAFSALEAPGSSRMRPPVAAFLKRRLVMPRSERTIFCPASANTPAYEAPLLSASGYRVRTTAEERGGRSLGTDFAVPGLPPCFVFCGCEPPLSLFLTLFWLTFCHCASLGAEGSAGHLAAAG</sequence>
<evidence type="ECO:0000313" key="1">
    <source>
        <dbReference type="EMBL" id="CAH2208129.1"/>
    </source>
</evidence>
<proteinExistence type="predicted"/>
<name>A0A8S4QEC7_9NEOP</name>
<dbReference type="Proteomes" id="UP000838756">
    <property type="component" value="Unassembled WGS sequence"/>
</dbReference>
<accession>A0A8S4QEC7</accession>